<reference evidence="2 3" key="1">
    <citation type="submission" date="2017-05" db="EMBL/GenBank/DDBJ databases">
        <title>The Genome Sequence of Candida krusei Ckrusei653.</title>
        <authorList>
            <person name="Cuomo C."/>
            <person name="Forche A."/>
            <person name="Young S."/>
            <person name="Abouelleil A."/>
            <person name="Cao P."/>
            <person name="Chapman S."/>
            <person name="Cusick C."/>
            <person name="Shea T."/>
            <person name="Nusbaum C."/>
            <person name="Birren B."/>
        </authorList>
    </citation>
    <scope>NUCLEOTIDE SEQUENCE [LARGE SCALE GENOMIC DNA]</scope>
    <source>
        <strain evidence="2 3">Ckrusei653</strain>
    </source>
</reference>
<evidence type="ECO:0000313" key="2">
    <source>
        <dbReference type="EMBL" id="OUT22532.1"/>
    </source>
</evidence>
<evidence type="ECO:0000256" key="1">
    <source>
        <dbReference type="SAM" id="Phobius"/>
    </source>
</evidence>
<dbReference type="Proteomes" id="UP000195871">
    <property type="component" value="Unassembled WGS sequence"/>
</dbReference>
<dbReference type="EMBL" id="NHMM01000003">
    <property type="protein sequence ID" value="OUT22532.1"/>
    <property type="molecule type" value="Genomic_DNA"/>
</dbReference>
<dbReference type="Pfam" id="PF02466">
    <property type="entry name" value="Tim17"/>
    <property type="match status" value="1"/>
</dbReference>
<dbReference type="PANTHER" id="PTHR15460">
    <property type="entry name" value="PEROXISOMAL MEMBRANE PROTEIN 4"/>
    <property type="match status" value="1"/>
</dbReference>
<feature type="transmembrane region" description="Helical" evidence="1">
    <location>
        <begin position="82"/>
        <end position="99"/>
    </location>
</feature>
<evidence type="ECO:0000313" key="3">
    <source>
        <dbReference type="Proteomes" id="UP000195871"/>
    </source>
</evidence>
<dbReference type="PANTHER" id="PTHR15460:SF3">
    <property type="entry name" value="PEROXISOMAL MEMBRANE PROTEIN 4"/>
    <property type="match status" value="1"/>
</dbReference>
<proteinExistence type="predicted"/>
<dbReference type="InterPro" id="IPR019531">
    <property type="entry name" value="Pmp4"/>
</dbReference>
<keyword evidence="1" id="KW-1133">Transmembrane helix</keyword>
<keyword evidence="1" id="KW-0472">Membrane</keyword>
<comment type="caution">
    <text evidence="2">The sequence shown here is derived from an EMBL/GenBank/DDBJ whole genome shotgun (WGS) entry which is preliminary data.</text>
</comment>
<organism evidence="2 3">
    <name type="scientific">Pichia kudriavzevii</name>
    <name type="common">Yeast</name>
    <name type="synonym">Issatchenkia orientalis</name>
    <dbReference type="NCBI Taxonomy" id="4909"/>
    <lineage>
        <taxon>Eukaryota</taxon>
        <taxon>Fungi</taxon>
        <taxon>Dikarya</taxon>
        <taxon>Ascomycota</taxon>
        <taxon>Saccharomycotina</taxon>
        <taxon>Pichiomycetes</taxon>
        <taxon>Pichiales</taxon>
        <taxon>Pichiaceae</taxon>
        <taxon>Pichia</taxon>
    </lineage>
</organism>
<sequence length="208" mass="23863">MDNELLEAILRAVQNALIYGYRIRFLHSLAYNVATLPRPHELLKGVWKSMRLGVDHGKILAVFAIVFRVVKTVLKRRVDKPVADFIAGFLGGCLVYGGLVNRRRRMLNDAILQQITMYTLSRLVLALGRDVVNAAVPDRYRKKARDMSWTLGCGLVWGGIMLYYRRDGGKDEYLPRAMRVSLDFIYGSVPHAWREAFQYGREDKKRTS</sequence>
<dbReference type="GO" id="GO:0005778">
    <property type="term" value="C:peroxisomal membrane"/>
    <property type="evidence" value="ECO:0007669"/>
    <property type="project" value="TreeGrafter"/>
</dbReference>
<feature type="transmembrane region" description="Helical" evidence="1">
    <location>
        <begin position="147"/>
        <end position="164"/>
    </location>
</feature>
<accession>A0A1Z8JQ27</accession>
<dbReference type="VEuPathDB" id="FungiDB:C5L36_0D02985"/>
<gene>
    <name evidence="2" type="ORF">CAS74_002271</name>
</gene>
<protein>
    <recommendedName>
        <fullName evidence="4">Peroxisomal membrane protein 4</fullName>
    </recommendedName>
</protein>
<dbReference type="AlphaFoldDB" id="A0A1Z8JQ27"/>
<evidence type="ECO:0008006" key="4">
    <source>
        <dbReference type="Google" id="ProtNLM"/>
    </source>
</evidence>
<keyword evidence="1" id="KW-0812">Transmembrane</keyword>
<name>A0A1Z8JQ27_PICKU</name>